<feature type="non-terminal residue" evidence="2">
    <location>
        <position position="1"/>
    </location>
</feature>
<dbReference type="Gene3D" id="3.10.350.10">
    <property type="entry name" value="LysM domain"/>
    <property type="match status" value="2"/>
</dbReference>
<dbReference type="InterPro" id="IPR018392">
    <property type="entry name" value="LysM"/>
</dbReference>
<dbReference type="CDD" id="cd00118">
    <property type="entry name" value="LysM"/>
    <property type="match status" value="2"/>
</dbReference>
<gene>
    <name evidence="2" type="ORF">MNBD_PLANCTO03-1769</name>
</gene>
<dbReference type="EMBL" id="UOGK01000753">
    <property type="protein sequence ID" value="VAX42794.1"/>
    <property type="molecule type" value="Genomic_DNA"/>
</dbReference>
<accession>A0A3B1E1D6</accession>
<dbReference type="PANTHER" id="PTHR34700">
    <property type="entry name" value="POTASSIUM BINDING PROTEIN KBP"/>
    <property type="match status" value="1"/>
</dbReference>
<protein>
    <recommendedName>
        <fullName evidence="1">LysM domain-containing protein</fullName>
    </recommendedName>
</protein>
<proteinExistence type="predicted"/>
<dbReference type="InterPro" id="IPR052196">
    <property type="entry name" value="Bact_Kbp"/>
</dbReference>
<dbReference type="PANTHER" id="PTHR34700:SF4">
    <property type="entry name" value="PHAGE-LIKE ELEMENT PBSX PROTEIN XKDP"/>
    <property type="match status" value="1"/>
</dbReference>
<evidence type="ECO:0000313" key="2">
    <source>
        <dbReference type="EMBL" id="VAX42794.1"/>
    </source>
</evidence>
<name>A0A3B1E1D6_9ZZZZ</name>
<dbReference type="SMART" id="SM00257">
    <property type="entry name" value="LysM"/>
    <property type="match status" value="2"/>
</dbReference>
<dbReference type="Pfam" id="PF01476">
    <property type="entry name" value="LysM"/>
    <property type="match status" value="2"/>
</dbReference>
<dbReference type="AlphaFoldDB" id="A0A3B1E1D6"/>
<sequence>VLVVGVLVSDHWSGARQLQLADATEGDSGRIEVLPVAVLPDPGSPPTRLASEPEHAPLPAVALQYPPEQVESRPEPQAGGVVRIPLGGAGTPSPLGKALQIASENREQPERARTFQDRVRGVGTRVADGLREGVLPAATVVEQPVTRPSPFIPEARVVEVPERQPIRHRVAKNESLYKIAAKYLGNGNRWREIAQANPGKVGKNGSIRTGVMLVIPDTSGLTLPSQRLADRQPAEKPVLSKPITYTVAKNDSLGKISQRFLGTVKRMDEIVRANADKIDDPDDIRVGMVLTIPARS</sequence>
<evidence type="ECO:0000259" key="1">
    <source>
        <dbReference type="PROSITE" id="PS51782"/>
    </source>
</evidence>
<dbReference type="PROSITE" id="PS51782">
    <property type="entry name" value="LYSM"/>
    <property type="match status" value="1"/>
</dbReference>
<dbReference type="InterPro" id="IPR036779">
    <property type="entry name" value="LysM_dom_sf"/>
</dbReference>
<feature type="domain" description="LysM" evidence="1">
    <location>
        <begin position="243"/>
        <end position="292"/>
    </location>
</feature>
<dbReference type="SUPFAM" id="SSF54106">
    <property type="entry name" value="LysM domain"/>
    <property type="match status" value="2"/>
</dbReference>
<reference evidence="2" key="1">
    <citation type="submission" date="2018-06" db="EMBL/GenBank/DDBJ databases">
        <authorList>
            <person name="Zhirakovskaya E."/>
        </authorList>
    </citation>
    <scope>NUCLEOTIDE SEQUENCE</scope>
</reference>
<organism evidence="2">
    <name type="scientific">hydrothermal vent metagenome</name>
    <dbReference type="NCBI Taxonomy" id="652676"/>
    <lineage>
        <taxon>unclassified sequences</taxon>
        <taxon>metagenomes</taxon>
        <taxon>ecological metagenomes</taxon>
    </lineage>
</organism>